<dbReference type="InterPro" id="IPR004549">
    <property type="entry name" value="Acetyl_CoA_COase_biotin_COase"/>
</dbReference>
<dbReference type="PROSITE" id="PS50979">
    <property type="entry name" value="BC"/>
    <property type="match status" value="1"/>
</dbReference>
<dbReference type="PROSITE" id="PS00867">
    <property type="entry name" value="CPSASE_2"/>
    <property type="match status" value="1"/>
</dbReference>
<dbReference type="NCBIfam" id="TIGR00514">
    <property type="entry name" value="accC"/>
    <property type="match status" value="1"/>
</dbReference>
<organism evidence="18 19">
    <name type="scientific">Sphingopyxis flava</name>
    <dbReference type="NCBI Taxonomy" id="1507287"/>
    <lineage>
        <taxon>Bacteria</taxon>
        <taxon>Pseudomonadati</taxon>
        <taxon>Pseudomonadota</taxon>
        <taxon>Alphaproteobacteria</taxon>
        <taxon>Sphingomonadales</taxon>
        <taxon>Sphingomonadaceae</taxon>
        <taxon>Sphingopyxis</taxon>
    </lineage>
</organism>
<dbReference type="InterPro" id="IPR011764">
    <property type="entry name" value="Biotin_carboxylation_dom"/>
</dbReference>
<evidence type="ECO:0000256" key="7">
    <source>
        <dbReference type="ARBA" id="ARBA00022723"/>
    </source>
</evidence>
<dbReference type="InterPro" id="IPR051602">
    <property type="entry name" value="ACC_Biotin_Carboxylase"/>
</dbReference>
<dbReference type="FunFam" id="3.30.1490.20:FF:000018">
    <property type="entry name" value="Biotin carboxylase"/>
    <property type="match status" value="1"/>
</dbReference>
<dbReference type="GO" id="GO:0006633">
    <property type="term" value="P:fatty acid biosynthetic process"/>
    <property type="evidence" value="ECO:0007669"/>
    <property type="project" value="UniProtKB-KW"/>
</dbReference>
<evidence type="ECO:0000256" key="14">
    <source>
        <dbReference type="PROSITE-ProRule" id="PRU00409"/>
    </source>
</evidence>
<dbReference type="EC" id="6.3.4.14" evidence="4 15"/>
<evidence type="ECO:0000256" key="3">
    <source>
        <dbReference type="ARBA" id="ARBA00011750"/>
    </source>
</evidence>
<keyword evidence="15" id="KW-0443">Lipid metabolism</keyword>
<feature type="domain" description="Biotin carboxylation" evidence="17">
    <location>
        <begin position="2"/>
        <end position="445"/>
    </location>
</feature>
<dbReference type="PANTHER" id="PTHR48095:SF2">
    <property type="entry name" value="BIOTIN CARBOXYLASE, CHLOROPLASTIC"/>
    <property type="match status" value="1"/>
</dbReference>
<evidence type="ECO:0000256" key="2">
    <source>
        <dbReference type="ARBA" id="ARBA00004956"/>
    </source>
</evidence>
<keyword evidence="11 15" id="KW-0092">Biotin</keyword>
<dbReference type="UniPathway" id="UPA00655">
    <property type="reaction ID" value="UER00711"/>
</dbReference>
<dbReference type="InterPro" id="IPR005479">
    <property type="entry name" value="CPAse_ATP-bd"/>
</dbReference>
<comment type="subunit">
    <text evidence="3 15">Acetyl-CoA carboxylase is a heterohexamer of biotin carboxyl carrier protein, biotin carboxylase and the two subunits of carboxyl transferase in a 2:2 complex.</text>
</comment>
<evidence type="ECO:0000256" key="8">
    <source>
        <dbReference type="ARBA" id="ARBA00022741"/>
    </source>
</evidence>
<dbReference type="InterPro" id="IPR005482">
    <property type="entry name" value="Biotin_COase_C"/>
</dbReference>
<dbReference type="Proteomes" id="UP000190044">
    <property type="component" value="Unassembled WGS sequence"/>
</dbReference>
<reference evidence="19" key="1">
    <citation type="submission" date="2017-02" db="EMBL/GenBank/DDBJ databases">
        <authorList>
            <person name="Varghese N."/>
            <person name="Submissions S."/>
        </authorList>
    </citation>
    <scope>NUCLEOTIDE SEQUENCE [LARGE SCALE GENOMIC DNA]</scope>
    <source>
        <strain evidence="19">R11H</strain>
    </source>
</reference>
<feature type="domain" description="ATP-grasp" evidence="16">
    <location>
        <begin position="121"/>
        <end position="317"/>
    </location>
</feature>
<evidence type="ECO:0000256" key="13">
    <source>
        <dbReference type="ARBA" id="ARBA00048600"/>
    </source>
</evidence>
<dbReference type="Pfam" id="PF00289">
    <property type="entry name" value="Biotin_carb_N"/>
    <property type="match status" value="1"/>
</dbReference>
<evidence type="ECO:0000313" key="19">
    <source>
        <dbReference type="Proteomes" id="UP000190044"/>
    </source>
</evidence>
<keyword evidence="9 14" id="KW-0067">ATP-binding</keyword>
<comment type="function">
    <text evidence="1 15">This protein is a component of the acetyl coenzyme A carboxylase complex; first, biotin carboxylase catalyzes the carboxylation of the carrier protein and then the transcarboxylase transfers the carboxyl group to form malonyl-CoA.</text>
</comment>
<evidence type="ECO:0000259" key="17">
    <source>
        <dbReference type="PROSITE" id="PS50979"/>
    </source>
</evidence>
<dbReference type="RefSeq" id="WP_079638482.1">
    <property type="nucleotide sequence ID" value="NZ_FUYP01000010.1"/>
</dbReference>
<dbReference type="PROSITE" id="PS50975">
    <property type="entry name" value="ATP_GRASP"/>
    <property type="match status" value="1"/>
</dbReference>
<dbReference type="SUPFAM" id="SSF52440">
    <property type="entry name" value="PreATP-grasp domain"/>
    <property type="match status" value="1"/>
</dbReference>
<gene>
    <name evidence="18" type="ORF">SAMN06295937_101020</name>
</gene>
<comment type="catalytic activity">
    <reaction evidence="13 15">
        <text>N(6)-biotinyl-L-lysyl-[protein] + hydrogencarbonate + ATP = N(6)-carboxybiotinyl-L-lysyl-[protein] + ADP + phosphate + H(+)</text>
        <dbReference type="Rhea" id="RHEA:13501"/>
        <dbReference type="Rhea" id="RHEA-COMP:10505"/>
        <dbReference type="Rhea" id="RHEA-COMP:10506"/>
        <dbReference type="ChEBI" id="CHEBI:15378"/>
        <dbReference type="ChEBI" id="CHEBI:17544"/>
        <dbReference type="ChEBI" id="CHEBI:30616"/>
        <dbReference type="ChEBI" id="CHEBI:43474"/>
        <dbReference type="ChEBI" id="CHEBI:83144"/>
        <dbReference type="ChEBI" id="CHEBI:83145"/>
        <dbReference type="ChEBI" id="CHEBI:456216"/>
        <dbReference type="EC" id="6.3.4.14"/>
    </reaction>
</comment>
<evidence type="ECO:0000259" key="16">
    <source>
        <dbReference type="PROSITE" id="PS50975"/>
    </source>
</evidence>
<evidence type="ECO:0000256" key="12">
    <source>
        <dbReference type="ARBA" id="ARBA00033786"/>
    </source>
</evidence>
<evidence type="ECO:0000256" key="11">
    <source>
        <dbReference type="ARBA" id="ARBA00023267"/>
    </source>
</evidence>
<name>A0A1T5CF64_9SPHN</name>
<evidence type="ECO:0000256" key="4">
    <source>
        <dbReference type="ARBA" id="ARBA00013263"/>
    </source>
</evidence>
<keyword evidence="15" id="KW-0444">Lipid biosynthesis</keyword>
<keyword evidence="10" id="KW-0460">Magnesium</keyword>
<dbReference type="SUPFAM" id="SSF56059">
    <property type="entry name" value="Glutathione synthetase ATP-binding domain-like"/>
    <property type="match status" value="1"/>
</dbReference>
<dbReference type="PROSITE" id="PS00866">
    <property type="entry name" value="CPSASE_1"/>
    <property type="match status" value="1"/>
</dbReference>
<keyword evidence="15" id="KW-0275">Fatty acid biosynthesis</keyword>
<protein>
    <recommendedName>
        <fullName evidence="5 15">Biotin carboxylase</fullName>
        <ecNumber evidence="4 15">6.3.4.14</ecNumber>
    </recommendedName>
    <alternativeName>
        <fullName evidence="12 15">Acetyl-coenzyme A carboxylase biotin carboxylase subunit A</fullName>
    </alternativeName>
</protein>
<dbReference type="FunFam" id="3.40.50.20:FF:000010">
    <property type="entry name" value="Propionyl-CoA carboxylase subunit alpha"/>
    <property type="match status" value="1"/>
</dbReference>
<keyword evidence="6 15" id="KW-0436">Ligase</keyword>
<dbReference type="Pfam" id="PF02785">
    <property type="entry name" value="Biotin_carb_C"/>
    <property type="match status" value="1"/>
</dbReference>
<dbReference type="SUPFAM" id="SSF51246">
    <property type="entry name" value="Rudiment single hybrid motif"/>
    <property type="match status" value="1"/>
</dbReference>
<evidence type="ECO:0000256" key="9">
    <source>
        <dbReference type="ARBA" id="ARBA00022840"/>
    </source>
</evidence>
<dbReference type="NCBIfam" id="NF006367">
    <property type="entry name" value="PRK08591.1"/>
    <property type="match status" value="1"/>
</dbReference>
<dbReference type="GO" id="GO:0046872">
    <property type="term" value="F:metal ion binding"/>
    <property type="evidence" value="ECO:0007669"/>
    <property type="project" value="UniProtKB-KW"/>
</dbReference>
<evidence type="ECO:0000256" key="6">
    <source>
        <dbReference type="ARBA" id="ARBA00022598"/>
    </source>
</evidence>
<dbReference type="Pfam" id="PF02786">
    <property type="entry name" value="CPSase_L_D2"/>
    <property type="match status" value="1"/>
</dbReference>
<dbReference type="AlphaFoldDB" id="A0A1T5CF64"/>
<dbReference type="EMBL" id="FUYP01000010">
    <property type="protein sequence ID" value="SKB58162.1"/>
    <property type="molecule type" value="Genomic_DNA"/>
</dbReference>
<dbReference type="GO" id="GO:0004075">
    <property type="term" value="F:biotin carboxylase activity"/>
    <property type="evidence" value="ECO:0007669"/>
    <property type="project" value="UniProtKB-EC"/>
</dbReference>
<keyword evidence="19" id="KW-1185">Reference proteome</keyword>
<evidence type="ECO:0000256" key="15">
    <source>
        <dbReference type="RuleBase" id="RU365063"/>
    </source>
</evidence>
<dbReference type="InterPro" id="IPR016185">
    <property type="entry name" value="PreATP-grasp_dom_sf"/>
</dbReference>
<accession>A0A1T5CF64</accession>
<evidence type="ECO:0000313" key="18">
    <source>
        <dbReference type="EMBL" id="SKB58162.1"/>
    </source>
</evidence>
<evidence type="ECO:0000256" key="5">
    <source>
        <dbReference type="ARBA" id="ARBA00017242"/>
    </source>
</evidence>
<dbReference type="SMART" id="SM00878">
    <property type="entry name" value="Biotin_carb_C"/>
    <property type="match status" value="1"/>
</dbReference>
<sequence>MSIEKLLIANRGEIALRIHRACHEMGIKTVAVHSTADADAMHVRLADEAVCIGPPAAKDSYLNIPAIISAAEVTNANAIHPGYGFLSENARFAEIIEAHNLIFVGPKAEHIRTMGDKVEAKRTAVELGLPVVPGSPGAVNYGEETKRLAREIGYPVLIKAASGGGGRGMKVVPDEASLESLMGQASSEAAAAFGDPTVYMEKYLGNPRHIEFQVFGDGQGNAIHLGERDCSLQRRHQKVLEEAPSPVISAEERARMGKICADAMAKMGYRGAGTIEFLWENGEFFFIEMNTRIQVEHPVTEMITGFDLVREQIRIADGRGLSVRQEDLEFRGHAMECRINAEDPRSFLPSPGKVTQYHPAGGMHVRVDSGLYAGYAIPPYYDSMIGKLIVYGRTRESCMMRMRRALEEMVVSGVKTNIPLHQALLAAPDVIDGDYTIKWLEEWLAQQDGAA</sequence>
<dbReference type="InterPro" id="IPR011054">
    <property type="entry name" value="Rudment_hybrid_motif"/>
</dbReference>
<dbReference type="GO" id="GO:0005524">
    <property type="term" value="F:ATP binding"/>
    <property type="evidence" value="ECO:0007669"/>
    <property type="project" value="UniProtKB-UniRule"/>
</dbReference>
<dbReference type="InterPro" id="IPR011761">
    <property type="entry name" value="ATP-grasp"/>
</dbReference>
<evidence type="ECO:0000256" key="10">
    <source>
        <dbReference type="ARBA" id="ARBA00022842"/>
    </source>
</evidence>
<evidence type="ECO:0000256" key="1">
    <source>
        <dbReference type="ARBA" id="ARBA00003761"/>
    </source>
</evidence>
<dbReference type="Gene3D" id="3.30.470.20">
    <property type="entry name" value="ATP-grasp fold, B domain"/>
    <property type="match status" value="1"/>
</dbReference>
<keyword evidence="15" id="KW-0276">Fatty acid metabolism</keyword>
<dbReference type="OrthoDB" id="9763189at2"/>
<keyword evidence="8 14" id="KW-0547">Nucleotide-binding</keyword>
<comment type="pathway">
    <text evidence="2 15">Lipid metabolism; malonyl-CoA biosynthesis; malonyl-CoA from acetyl-CoA: step 1/1.</text>
</comment>
<dbReference type="InterPro" id="IPR005481">
    <property type="entry name" value="BC-like_N"/>
</dbReference>
<keyword evidence="7" id="KW-0479">Metal-binding</keyword>
<dbReference type="PANTHER" id="PTHR48095">
    <property type="entry name" value="PYRUVATE CARBOXYLASE SUBUNIT A"/>
    <property type="match status" value="1"/>
</dbReference>
<proteinExistence type="predicted"/>
<dbReference type="GO" id="GO:2001295">
    <property type="term" value="P:malonyl-CoA biosynthetic process"/>
    <property type="evidence" value="ECO:0007669"/>
    <property type="project" value="UniProtKB-UniPathway"/>
</dbReference>